<dbReference type="SUPFAM" id="SSF51735">
    <property type="entry name" value="NAD(P)-binding Rossmann-fold domains"/>
    <property type="match status" value="2"/>
</dbReference>
<keyword evidence="2" id="KW-0812">Transmembrane</keyword>
<proteinExistence type="inferred from homology"/>
<dbReference type="HOGENOM" id="CLU_013560_5_0_6"/>
<dbReference type="PANTHER" id="PTHR43318:SF1">
    <property type="entry name" value="POLYSACCHARIDE BIOSYNTHESIS PROTEIN EPSC-RELATED"/>
    <property type="match status" value="1"/>
</dbReference>
<dbReference type="PATRIC" id="fig|271065.3.peg.72"/>
<name>G4STV1_META2</name>
<dbReference type="Proteomes" id="UP000008315">
    <property type="component" value="Chromosome"/>
</dbReference>
<comment type="similarity">
    <text evidence="1">Belongs to the polysaccharide synthase family.</text>
</comment>
<dbReference type="EMBL" id="FO082060">
    <property type="protein sequence ID" value="CCE21771.1"/>
    <property type="molecule type" value="Genomic_DNA"/>
</dbReference>
<dbReference type="CDD" id="cd05237">
    <property type="entry name" value="UDP_invert_4-6DH_SDR_e"/>
    <property type="match status" value="1"/>
</dbReference>
<evidence type="ECO:0000313" key="4">
    <source>
        <dbReference type="EMBL" id="CCE21771.1"/>
    </source>
</evidence>
<keyword evidence="5" id="KW-1185">Reference proteome</keyword>
<reference evidence="5" key="1">
    <citation type="journal article" date="2012" name="J. Bacteriol.">
        <title>Genome sequence of the haloalkaliphilic methanotrophic bacterium Methylomicrobium alcaliphilum 20Z.</title>
        <authorList>
            <person name="Vuilleumier S."/>
            <person name="Khmelenina V.N."/>
            <person name="Bringel F."/>
            <person name="Reshetnikov A.S."/>
            <person name="Lajus A."/>
            <person name="Mangenot S."/>
            <person name="Rouy Z."/>
            <person name="Op den Camp H.J."/>
            <person name="Jetten M.S."/>
            <person name="Dispirito A.A."/>
            <person name="Dunfield P."/>
            <person name="Klotz M.G."/>
            <person name="Semrau J.D."/>
            <person name="Stein L.Y."/>
            <person name="Barbe V."/>
            <person name="Medigue C."/>
            <person name="Trotsenko Y.A."/>
            <person name="Kalyuzhnaya M.G."/>
        </authorList>
    </citation>
    <scope>NUCLEOTIDE SEQUENCE [LARGE SCALE GENOMIC DNA]</scope>
    <source>
        <strain evidence="5">DSM 19304 / NCIMB 14124 / VKM B-2133 / 20Z</strain>
    </source>
</reference>
<dbReference type="Gene3D" id="3.40.50.720">
    <property type="entry name" value="NAD(P)-binding Rossmann-like Domain"/>
    <property type="match status" value="2"/>
</dbReference>
<evidence type="ECO:0000259" key="3">
    <source>
        <dbReference type="Pfam" id="PF02719"/>
    </source>
</evidence>
<feature type="domain" description="Polysaccharide biosynthesis protein CapD-like" evidence="3">
    <location>
        <begin position="308"/>
        <end position="605"/>
    </location>
</feature>
<dbReference type="InterPro" id="IPR003869">
    <property type="entry name" value="Polysac_CapD-like"/>
</dbReference>
<dbReference type="InterPro" id="IPR036291">
    <property type="entry name" value="NAD(P)-bd_dom_sf"/>
</dbReference>
<dbReference type="Pfam" id="PF02719">
    <property type="entry name" value="Polysacc_synt_2"/>
    <property type="match status" value="1"/>
</dbReference>
<feature type="transmembrane region" description="Helical" evidence="2">
    <location>
        <begin position="64"/>
        <end position="84"/>
    </location>
</feature>
<evidence type="ECO:0000256" key="1">
    <source>
        <dbReference type="ARBA" id="ARBA00007430"/>
    </source>
</evidence>
<dbReference type="InterPro" id="IPR051203">
    <property type="entry name" value="Polysaccharide_Synthase-Rel"/>
</dbReference>
<dbReference type="KEGG" id="mah:MEALZ_0067"/>
<protein>
    <submittedName>
        <fullName evidence="4">Polysaccharide biosynthesis protein CapD</fullName>
    </submittedName>
</protein>
<sequence>MSNTVSFILEGLKSMENLADWFLRLSRPKKAAITMSADVFFAVFALWLAFSLRFGEFYVPEDRVWILFVLAPCIVIPIFIRMGLYRAIIRYIGVRALATIVQAVTLYALIFAALVFQLRVGLVPRTVPPLNWLIMLLFAGGSRYMARWWFGEQYARMARSADPELCGRKNVIIYGAGSAGVQLSSALAQGHDFRPIAFIDDNALLHGQKVNGVKIHPFTALSYLIDKFAVTDILLAMPSVARSRRSEIIRLLEPFPVHVRSMPGMSDIAQGKVTFDELQEVDIADLLGRDAVDPDQALLTANTAGKKVMVTGAGGSIGSELCRQIIQLQPKVLILYEQCEFALYEIERELNLYLAKSDVVDTQIIAVLGSVVNGSRVEKICRAFGVQTIYHAAAYKHVPMVEKNPGEAVRNNIFGTLHTARAAINANVETFVLISTDKAVRPTNTMGATKRFAELILQALSIENQNPRATRFTMVRFGNVLGSSGSVVPLFREQIAKGGPVTVTDPKIIRYFMTIPEAAQLVIQAGAMGQGGDVFVLDMGEPVKILDLAKRMIKLSGLTVKGDARPDGDIEIVFTGLRSGEKLYEELLIGDNVSVTDHPRIMRAEEEVIALNELEKLLSAMEQAALVDDYRQVRMILKQAVSGFSPQCDIDDWLFICSTNSSAANNSLPNYLKKVVEHD</sequence>
<keyword evidence="2" id="KW-0472">Membrane</keyword>
<dbReference type="PANTHER" id="PTHR43318">
    <property type="entry name" value="UDP-N-ACETYLGLUCOSAMINE 4,6-DEHYDRATASE"/>
    <property type="match status" value="1"/>
</dbReference>
<dbReference type="STRING" id="1091494.MEALZ_0067"/>
<feature type="transmembrane region" description="Helical" evidence="2">
    <location>
        <begin position="130"/>
        <end position="150"/>
    </location>
</feature>
<gene>
    <name evidence="4" type="ordered locus">MEALZ_0067</name>
</gene>
<organism evidence="4 5">
    <name type="scientific">Methylotuvimicrobium alcaliphilum (strain DSM 19304 / NCIMB 14124 / VKM B-2133 / 20Z)</name>
    <name type="common">Methylomicrobium alcaliphilum</name>
    <dbReference type="NCBI Taxonomy" id="1091494"/>
    <lineage>
        <taxon>Bacteria</taxon>
        <taxon>Pseudomonadati</taxon>
        <taxon>Pseudomonadota</taxon>
        <taxon>Gammaproteobacteria</taxon>
        <taxon>Methylococcales</taxon>
        <taxon>Methylococcaceae</taxon>
        <taxon>Methylotuvimicrobium</taxon>
    </lineage>
</organism>
<feature type="transmembrane region" description="Helical" evidence="2">
    <location>
        <begin position="31"/>
        <end position="52"/>
    </location>
</feature>
<dbReference type="AlphaFoldDB" id="G4STV1"/>
<accession>G4STV1</accession>
<keyword evidence="2" id="KW-1133">Transmembrane helix</keyword>
<feature type="transmembrane region" description="Helical" evidence="2">
    <location>
        <begin position="96"/>
        <end position="118"/>
    </location>
</feature>
<evidence type="ECO:0000256" key="2">
    <source>
        <dbReference type="SAM" id="Phobius"/>
    </source>
</evidence>
<evidence type="ECO:0000313" key="5">
    <source>
        <dbReference type="Proteomes" id="UP000008315"/>
    </source>
</evidence>